<dbReference type="STRING" id="235985.SAMN05414137_109100"/>
<dbReference type="AlphaFoldDB" id="A0A1H7QMQ0"/>
<organism evidence="2 3">
    <name type="scientific">Streptacidiphilus jiangxiensis</name>
    <dbReference type="NCBI Taxonomy" id="235985"/>
    <lineage>
        <taxon>Bacteria</taxon>
        <taxon>Bacillati</taxon>
        <taxon>Actinomycetota</taxon>
        <taxon>Actinomycetes</taxon>
        <taxon>Kitasatosporales</taxon>
        <taxon>Streptomycetaceae</taxon>
        <taxon>Streptacidiphilus</taxon>
    </lineage>
</organism>
<evidence type="ECO:0000313" key="2">
    <source>
        <dbReference type="EMBL" id="SEL48914.1"/>
    </source>
</evidence>
<gene>
    <name evidence="2" type="ORF">SAMN05414137_109100</name>
</gene>
<feature type="signal peptide" evidence="1">
    <location>
        <begin position="1"/>
        <end position="32"/>
    </location>
</feature>
<dbReference type="EMBL" id="FOAZ01000009">
    <property type="protein sequence ID" value="SEL48914.1"/>
    <property type="molecule type" value="Genomic_DNA"/>
</dbReference>
<dbReference type="OrthoDB" id="3454650at2"/>
<keyword evidence="3" id="KW-1185">Reference proteome</keyword>
<reference evidence="3" key="1">
    <citation type="submission" date="2016-10" db="EMBL/GenBank/DDBJ databases">
        <authorList>
            <person name="Varghese N."/>
        </authorList>
    </citation>
    <scope>NUCLEOTIDE SEQUENCE [LARGE SCALE GENOMIC DNA]</scope>
    <source>
        <strain evidence="3">DSM 45096 / BCRC 16803 / CGMCC 4.1857 / CIP 109030 / JCM 12277 / KCTC 19219 / NBRC 100920 / 33214</strain>
    </source>
</reference>
<accession>A0A1H7QMQ0</accession>
<protein>
    <submittedName>
        <fullName evidence="2">Uncharacterized protein</fullName>
    </submittedName>
</protein>
<dbReference type="eggNOG" id="COG4447">
    <property type="taxonomic scope" value="Bacteria"/>
</dbReference>
<evidence type="ECO:0000313" key="3">
    <source>
        <dbReference type="Proteomes" id="UP000183015"/>
    </source>
</evidence>
<proteinExistence type="predicted"/>
<dbReference type="Proteomes" id="UP000183015">
    <property type="component" value="Unassembled WGS sequence"/>
</dbReference>
<dbReference type="RefSeq" id="WP_042457125.1">
    <property type="nucleotide sequence ID" value="NZ_BBPN01000045.1"/>
</dbReference>
<keyword evidence="1" id="KW-0732">Signal</keyword>
<evidence type="ECO:0000256" key="1">
    <source>
        <dbReference type="SAM" id="SignalP"/>
    </source>
</evidence>
<feature type="chain" id="PRO_5010367771" evidence="1">
    <location>
        <begin position="33"/>
        <end position="407"/>
    </location>
</feature>
<sequence>MMKPTLRGAAATGTAALLVLGLAGTSAGVERAAAGATAWTTAKLPGGYATLLGSAAPDAHTVWVAGAAITDRGPQRLPGFAPVLYAHDTRTGGGWTIVPTAKGVPVRMNAVAAVSDRDGWLVGDQGTGAKGVASGGVYTEHWNGRSWSVQQMAVPARSQGAGLLSVSAVDRTDAWAAGWVQIADPATGGKPATSHDDGLLAHWNGTAWQRVPLPTVGPDWLLNSVTAVSAKDVWAVGVTAQGDREVPVALHYDGHSWTVQRDAAFGGFSGGADGGLLSVTAHDRDDVWAVGSFRAPGSRHNTALIEHWNGRRWNRVAAPAAAGTLTGVAAAPGGVVAVGDSDDAAGDGYALRVRNGRAASLGLPGNTAATQYSPWAVGYYQGTVTVLGVVDKPAQSQPMPMVLTRRG</sequence>
<name>A0A1H7QMQ0_STRJI</name>